<feature type="region of interest" description="Disordered" evidence="1">
    <location>
        <begin position="1"/>
        <end position="31"/>
    </location>
</feature>
<dbReference type="OrthoDB" id="5420410at2759"/>
<name>A0A6A6JAZ5_WESOR</name>
<dbReference type="GO" id="GO:0005675">
    <property type="term" value="C:transcription factor TFIIH holo complex"/>
    <property type="evidence" value="ECO:0007669"/>
    <property type="project" value="TreeGrafter"/>
</dbReference>
<evidence type="ECO:0000256" key="1">
    <source>
        <dbReference type="SAM" id="MobiDB-lite"/>
    </source>
</evidence>
<gene>
    <name evidence="2" type="ORF">EI97DRAFT_383565</name>
</gene>
<dbReference type="PANTHER" id="PTHR37781:SF1">
    <property type="entry name" value="ADR380WP"/>
    <property type="match status" value="1"/>
</dbReference>
<sequence length="251" mass="27938">MTPLASSVAPSSITSPLPQPRRHPLKPGSPKESELIRYLDHGLNAVQLRVENRLQKPAKDSSEIRGYQHFGEIERDIEPLIDVLWVSGSPNLQVPYLLNIARSLTEYLPLFPASPKATFRLLDKLDLAFSSLLQGKDADKGEPLPGFENGRTVSITDKVRLKGIVDRTRLVVVRTLGDELVDEEGEALVREDEAMPNDDTVKFEGFENNDSDDEEDDEDWKEAQIGRVYERTIGELGDVLGGPPIGIITEE</sequence>
<reference evidence="2" key="1">
    <citation type="journal article" date="2020" name="Stud. Mycol.">
        <title>101 Dothideomycetes genomes: a test case for predicting lifestyles and emergence of pathogens.</title>
        <authorList>
            <person name="Haridas S."/>
            <person name="Albert R."/>
            <person name="Binder M."/>
            <person name="Bloem J."/>
            <person name="Labutti K."/>
            <person name="Salamov A."/>
            <person name="Andreopoulos B."/>
            <person name="Baker S."/>
            <person name="Barry K."/>
            <person name="Bills G."/>
            <person name="Bluhm B."/>
            <person name="Cannon C."/>
            <person name="Castanera R."/>
            <person name="Culley D."/>
            <person name="Daum C."/>
            <person name="Ezra D."/>
            <person name="Gonzalez J."/>
            <person name="Henrissat B."/>
            <person name="Kuo A."/>
            <person name="Liang C."/>
            <person name="Lipzen A."/>
            <person name="Lutzoni F."/>
            <person name="Magnuson J."/>
            <person name="Mondo S."/>
            <person name="Nolan M."/>
            <person name="Ohm R."/>
            <person name="Pangilinan J."/>
            <person name="Park H.-J."/>
            <person name="Ramirez L."/>
            <person name="Alfaro M."/>
            <person name="Sun H."/>
            <person name="Tritt A."/>
            <person name="Yoshinaga Y."/>
            <person name="Zwiers L.-H."/>
            <person name="Turgeon B."/>
            <person name="Goodwin S."/>
            <person name="Spatafora J."/>
            <person name="Crous P."/>
            <person name="Grigoriev I."/>
        </authorList>
    </citation>
    <scope>NUCLEOTIDE SEQUENCE</scope>
    <source>
        <strain evidence="2">CBS 379.55</strain>
    </source>
</reference>
<dbReference type="EMBL" id="ML986510">
    <property type="protein sequence ID" value="KAF2273455.1"/>
    <property type="molecule type" value="Genomic_DNA"/>
</dbReference>
<proteinExistence type="predicted"/>
<dbReference type="InterPro" id="IPR031349">
    <property type="entry name" value="Tfb6"/>
</dbReference>
<evidence type="ECO:0000313" key="3">
    <source>
        <dbReference type="Proteomes" id="UP000800097"/>
    </source>
</evidence>
<dbReference type="PANTHER" id="PTHR37781">
    <property type="entry name" value="TFIIH COMPLEX SUBUNIT"/>
    <property type="match status" value="1"/>
</dbReference>
<accession>A0A6A6JAZ5</accession>
<dbReference type="GeneID" id="54549095"/>
<dbReference type="Pfam" id="PF17110">
    <property type="entry name" value="TFB6"/>
    <property type="match status" value="1"/>
</dbReference>
<feature type="compositionally biased region" description="Acidic residues" evidence="1">
    <location>
        <begin position="207"/>
        <end position="220"/>
    </location>
</feature>
<dbReference type="RefSeq" id="XP_033650994.1">
    <property type="nucleotide sequence ID" value="XM_033795920.1"/>
</dbReference>
<protein>
    <submittedName>
        <fullName evidence="2">Uncharacterized protein</fullName>
    </submittedName>
</protein>
<evidence type="ECO:0000313" key="2">
    <source>
        <dbReference type="EMBL" id="KAF2273455.1"/>
    </source>
</evidence>
<organism evidence="2 3">
    <name type="scientific">Westerdykella ornata</name>
    <dbReference type="NCBI Taxonomy" id="318751"/>
    <lineage>
        <taxon>Eukaryota</taxon>
        <taxon>Fungi</taxon>
        <taxon>Dikarya</taxon>
        <taxon>Ascomycota</taxon>
        <taxon>Pezizomycotina</taxon>
        <taxon>Dothideomycetes</taxon>
        <taxon>Pleosporomycetidae</taxon>
        <taxon>Pleosporales</taxon>
        <taxon>Sporormiaceae</taxon>
        <taxon>Westerdykella</taxon>
    </lineage>
</organism>
<dbReference type="AlphaFoldDB" id="A0A6A6JAZ5"/>
<keyword evidence="3" id="KW-1185">Reference proteome</keyword>
<feature type="compositionally biased region" description="Polar residues" evidence="1">
    <location>
        <begin position="1"/>
        <end position="16"/>
    </location>
</feature>
<dbReference type="Proteomes" id="UP000800097">
    <property type="component" value="Unassembled WGS sequence"/>
</dbReference>
<feature type="region of interest" description="Disordered" evidence="1">
    <location>
        <begin position="197"/>
        <end position="222"/>
    </location>
</feature>